<protein>
    <recommendedName>
        <fullName evidence="4">SEFIR domain-containing protein</fullName>
    </recommendedName>
</protein>
<keyword evidence="3" id="KW-1185">Reference proteome</keyword>
<name>A0AAW0W0P8_CHEQU</name>
<dbReference type="Gene3D" id="3.40.50.11530">
    <property type="match status" value="1"/>
</dbReference>
<dbReference type="EMBL" id="JARKIK010000092">
    <property type="protein sequence ID" value="KAK8723009.1"/>
    <property type="molecule type" value="Genomic_DNA"/>
</dbReference>
<gene>
    <name evidence="2" type="ORF">OTU49_011995</name>
</gene>
<organism evidence="2 3">
    <name type="scientific">Cherax quadricarinatus</name>
    <name type="common">Australian red claw crayfish</name>
    <dbReference type="NCBI Taxonomy" id="27406"/>
    <lineage>
        <taxon>Eukaryota</taxon>
        <taxon>Metazoa</taxon>
        <taxon>Ecdysozoa</taxon>
        <taxon>Arthropoda</taxon>
        <taxon>Crustacea</taxon>
        <taxon>Multicrustacea</taxon>
        <taxon>Malacostraca</taxon>
        <taxon>Eumalacostraca</taxon>
        <taxon>Eucarida</taxon>
        <taxon>Decapoda</taxon>
        <taxon>Pleocyemata</taxon>
        <taxon>Astacidea</taxon>
        <taxon>Parastacoidea</taxon>
        <taxon>Parastacidae</taxon>
        <taxon>Cherax</taxon>
    </lineage>
</organism>
<evidence type="ECO:0000256" key="1">
    <source>
        <dbReference type="SAM" id="MobiDB-lite"/>
    </source>
</evidence>
<accession>A0AAW0W0P8</accession>
<comment type="caution">
    <text evidence="2">The sequence shown here is derived from an EMBL/GenBank/DDBJ whole genome shotgun (WGS) entry which is preliminary data.</text>
</comment>
<dbReference type="Proteomes" id="UP001445076">
    <property type="component" value="Unassembled WGS sequence"/>
</dbReference>
<feature type="region of interest" description="Disordered" evidence="1">
    <location>
        <begin position="381"/>
        <end position="406"/>
    </location>
</feature>
<evidence type="ECO:0008006" key="4">
    <source>
        <dbReference type="Google" id="ProtNLM"/>
    </source>
</evidence>
<proteinExistence type="predicted"/>
<sequence length="406" mass="45406">MNTWNTTFYLEPNPEYRNLYVKWTEKPVYNFSHYELEIWYSQSQRINCVGNTIGTPVTVIPRDKKLVLSSPGYVFYNLSSGWYCARVTPRDDRCDFDGCQPRSSHTKLLTDPKETSVPPPAPSMVPVVVGSAVAVVLAGIVLACCVLKRCPVIGGLSVAYSKVNQMVKLGEPQVALLAWSPYGPHGAEFVPIISAFKKILKSYSRCQVYDYLDLLSLPGEHLQHLLVSPTSWIDALLADTTVKIILVGNEGSKLRQAEGMLPAMDHKHTHFPGQSNPHDSMLFPYLLRRLQDSPHLAGDYSRIFHVRFSDVSDATAELDGIVSWTRYRLPEHLRKLTLSLHGRTEECNIDDPSSEMLQDLNNALAAHPQNRIQNGSSVTKSLLNSDQTSNGTTNYRHVQSATTDFT</sequence>
<evidence type="ECO:0000313" key="3">
    <source>
        <dbReference type="Proteomes" id="UP001445076"/>
    </source>
</evidence>
<reference evidence="2 3" key="1">
    <citation type="journal article" date="2024" name="BMC Genomics">
        <title>Genome assembly of redclaw crayfish (Cherax quadricarinatus) provides insights into its immune adaptation and hypoxia tolerance.</title>
        <authorList>
            <person name="Liu Z."/>
            <person name="Zheng J."/>
            <person name="Li H."/>
            <person name="Fang K."/>
            <person name="Wang S."/>
            <person name="He J."/>
            <person name="Zhou D."/>
            <person name="Weng S."/>
            <person name="Chi M."/>
            <person name="Gu Z."/>
            <person name="He J."/>
            <person name="Li F."/>
            <person name="Wang M."/>
        </authorList>
    </citation>
    <scope>NUCLEOTIDE SEQUENCE [LARGE SCALE GENOMIC DNA]</scope>
    <source>
        <strain evidence="2">ZL_2023a</strain>
    </source>
</reference>
<dbReference type="AlphaFoldDB" id="A0AAW0W0P8"/>
<evidence type="ECO:0000313" key="2">
    <source>
        <dbReference type="EMBL" id="KAK8723009.1"/>
    </source>
</evidence>